<dbReference type="InParanoid" id="A7TR91"/>
<keyword evidence="9" id="KW-0687">Ribonucleoprotein</keyword>
<dbReference type="Gene3D" id="2.30.30.100">
    <property type="match status" value="1"/>
</dbReference>
<evidence type="ECO:0000256" key="8">
    <source>
        <dbReference type="ARBA" id="ARBA00023242"/>
    </source>
</evidence>
<evidence type="ECO:0000256" key="1">
    <source>
        <dbReference type="ARBA" id="ARBA00004123"/>
    </source>
</evidence>
<dbReference type="InterPro" id="IPR050914">
    <property type="entry name" value="snRNP_SmB/NAA38-like"/>
</dbReference>
<feature type="compositionally biased region" description="Basic and acidic residues" evidence="11">
    <location>
        <begin position="107"/>
        <end position="119"/>
    </location>
</feature>
<proteinExistence type="inferred from homology"/>
<dbReference type="PANTHER" id="PTHR10701:SF0">
    <property type="entry name" value="SMALL NUCLEAR RIBONUCLEOPROTEIN-ASSOCIATED PROTEIN B"/>
    <property type="match status" value="1"/>
</dbReference>
<dbReference type="InterPro" id="IPR010920">
    <property type="entry name" value="LSM_dom_sf"/>
</dbReference>
<dbReference type="SUPFAM" id="SSF50182">
    <property type="entry name" value="Sm-like ribonucleoproteins"/>
    <property type="match status" value="1"/>
</dbReference>
<keyword evidence="6" id="KW-0694">RNA-binding</keyword>
<dbReference type="InterPro" id="IPR001163">
    <property type="entry name" value="Sm_dom_euk/arc"/>
</dbReference>
<dbReference type="PROSITE" id="PS52002">
    <property type="entry name" value="SM"/>
    <property type="match status" value="1"/>
</dbReference>
<keyword evidence="4" id="KW-0963">Cytoplasm</keyword>
<feature type="region of interest" description="Disordered" evidence="11">
    <location>
        <begin position="107"/>
        <end position="175"/>
    </location>
</feature>
<evidence type="ECO:0000256" key="4">
    <source>
        <dbReference type="ARBA" id="ARBA00022490"/>
    </source>
</evidence>
<dbReference type="GO" id="GO:0003723">
    <property type="term" value="F:RNA binding"/>
    <property type="evidence" value="ECO:0007669"/>
    <property type="project" value="UniProtKB-KW"/>
</dbReference>
<dbReference type="FunFam" id="2.30.30.100:FF:000079">
    <property type="entry name" value="Sm B"/>
    <property type="match status" value="1"/>
</dbReference>
<dbReference type="GO" id="GO:0071004">
    <property type="term" value="C:U2-type prespliceosome"/>
    <property type="evidence" value="ECO:0007669"/>
    <property type="project" value="EnsemblFungi"/>
</dbReference>
<comment type="subcellular location">
    <subcellularLocation>
        <location evidence="2">Cytoplasm</location>
    </subcellularLocation>
    <subcellularLocation>
        <location evidence="1">Nucleus</location>
    </subcellularLocation>
</comment>
<dbReference type="OrthoDB" id="2020720at2759"/>
<evidence type="ECO:0000256" key="3">
    <source>
        <dbReference type="ARBA" id="ARBA00009123"/>
    </source>
</evidence>
<evidence type="ECO:0000259" key="12">
    <source>
        <dbReference type="PROSITE" id="PS52002"/>
    </source>
</evidence>
<keyword evidence="5" id="KW-0507">mRNA processing</keyword>
<dbReference type="Pfam" id="PF01423">
    <property type="entry name" value="LSM"/>
    <property type="match status" value="1"/>
</dbReference>
<dbReference type="GO" id="GO:0070990">
    <property type="term" value="F:snRNP binding"/>
    <property type="evidence" value="ECO:0007669"/>
    <property type="project" value="TreeGrafter"/>
</dbReference>
<evidence type="ECO:0000313" key="13">
    <source>
        <dbReference type="EMBL" id="EDO15224.1"/>
    </source>
</evidence>
<dbReference type="GO" id="GO:0005686">
    <property type="term" value="C:U2 snRNP"/>
    <property type="evidence" value="ECO:0007669"/>
    <property type="project" value="TreeGrafter"/>
</dbReference>
<protein>
    <recommendedName>
        <fullName evidence="10">Sm protein B</fullName>
    </recommendedName>
</protein>
<dbReference type="PANTHER" id="PTHR10701">
    <property type="entry name" value="SMALL NUCLEAR RIBONUCLEOPROTEIN-ASSOCIATED PROTEIN B AND N"/>
    <property type="match status" value="1"/>
</dbReference>
<dbReference type="eggNOG" id="KOG3168">
    <property type="taxonomic scope" value="Eukaryota"/>
</dbReference>
<evidence type="ECO:0000313" key="14">
    <source>
        <dbReference type="Proteomes" id="UP000000267"/>
    </source>
</evidence>
<dbReference type="PhylomeDB" id="A7TR91"/>
<dbReference type="Proteomes" id="UP000000267">
    <property type="component" value="Unassembled WGS sequence"/>
</dbReference>
<dbReference type="InterPro" id="IPR047575">
    <property type="entry name" value="Sm"/>
</dbReference>
<dbReference type="GO" id="GO:0000398">
    <property type="term" value="P:mRNA splicing, via spliceosome"/>
    <property type="evidence" value="ECO:0007669"/>
    <property type="project" value="EnsemblFungi"/>
</dbReference>
<dbReference type="EMBL" id="DS480472">
    <property type="protein sequence ID" value="EDO15224.1"/>
    <property type="molecule type" value="Genomic_DNA"/>
</dbReference>
<accession>A7TR91</accession>
<dbReference type="GO" id="GO:0005685">
    <property type="term" value="C:U1 snRNP"/>
    <property type="evidence" value="ECO:0007669"/>
    <property type="project" value="EnsemblFungi"/>
</dbReference>
<sequence length="175" mass="19809">MKYNKASVQHDSKLGNLINYRIRVITADGRVYIGQLMAYDKHMNVVLGDCVEERIPKTQLQKLKESTNNVSASDIKVEKRVLGLTILRGEHILSTVVEDKPLLSKRERISNEKKQEKQLQKQKRKRSNKNNGKVQKQTTSTSGTSSMPSATSSTDNRGASLQTRKFQPPPGFKKR</sequence>
<feature type="compositionally biased region" description="Low complexity" evidence="11">
    <location>
        <begin position="138"/>
        <end position="154"/>
    </location>
</feature>
<dbReference type="GO" id="GO:0005687">
    <property type="term" value="C:U4 snRNP"/>
    <property type="evidence" value="ECO:0007669"/>
    <property type="project" value="EnsemblFungi"/>
</dbReference>
<dbReference type="STRING" id="436907.A7TR91"/>
<dbReference type="AlphaFoldDB" id="A7TR91"/>
<dbReference type="KEGG" id="vpo:Kpol_423p14"/>
<dbReference type="GO" id="GO:0071013">
    <property type="term" value="C:catalytic step 2 spliceosome"/>
    <property type="evidence" value="ECO:0007669"/>
    <property type="project" value="TreeGrafter"/>
</dbReference>
<evidence type="ECO:0000256" key="9">
    <source>
        <dbReference type="ARBA" id="ARBA00023274"/>
    </source>
</evidence>
<name>A7TR91_VANPO</name>
<gene>
    <name evidence="13" type="ORF">Kpol_423p14</name>
</gene>
<dbReference type="OMA" id="VRKFQPP"/>
<keyword evidence="7" id="KW-0508">mRNA splicing</keyword>
<dbReference type="FunCoup" id="A7TR91">
    <property type="interactions" value="450"/>
</dbReference>
<reference evidence="13 14" key="1">
    <citation type="journal article" date="2007" name="Proc. Natl. Acad. Sci. U.S.A.">
        <title>Independent sorting-out of thousands of duplicated gene pairs in two yeast species descended from a whole-genome duplication.</title>
        <authorList>
            <person name="Scannell D.R."/>
            <person name="Frank A.C."/>
            <person name="Conant G.C."/>
            <person name="Byrne K.P."/>
            <person name="Woolfit M."/>
            <person name="Wolfe K.H."/>
        </authorList>
    </citation>
    <scope>NUCLEOTIDE SEQUENCE [LARGE SCALE GENOMIC DNA]</scope>
    <source>
        <strain evidence="14">ATCC 22028 / DSM 70294 / BCRC 21397 / CBS 2163 / NBRC 10782 / NRRL Y-8283 / UCD 57-17</strain>
    </source>
</reference>
<evidence type="ECO:0000256" key="5">
    <source>
        <dbReference type="ARBA" id="ARBA00022664"/>
    </source>
</evidence>
<dbReference type="HOGENOM" id="CLU_076902_1_2_1"/>
<keyword evidence="8" id="KW-0539">Nucleus</keyword>
<dbReference type="GO" id="GO:0005737">
    <property type="term" value="C:cytoplasm"/>
    <property type="evidence" value="ECO:0007669"/>
    <property type="project" value="UniProtKB-SubCell"/>
</dbReference>
<evidence type="ECO:0000256" key="2">
    <source>
        <dbReference type="ARBA" id="ARBA00004496"/>
    </source>
</evidence>
<comment type="similarity">
    <text evidence="3">Belongs to the snRNP SmB/SmN family.</text>
</comment>
<dbReference type="GO" id="GO:0000974">
    <property type="term" value="C:Prp19 complex"/>
    <property type="evidence" value="ECO:0007669"/>
    <property type="project" value="EnsemblFungi"/>
</dbReference>
<dbReference type="RefSeq" id="XP_001643082.1">
    <property type="nucleotide sequence ID" value="XM_001643032.1"/>
</dbReference>
<dbReference type="SMART" id="SM00651">
    <property type="entry name" value="Sm"/>
    <property type="match status" value="1"/>
</dbReference>
<evidence type="ECO:0000256" key="10">
    <source>
        <dbReference type="ARBA" id="ARBA00041355"/>
    </source>
</evidence>
<evidence type="ECO:0000256" key="11">
    <source>
        <dbReference type="SAM" id="MobiDB-lite"/>
    </source>
</evidence>
<dbReference type="CDD" id="cd01717">
    <property type="entry name" value="Sm_B"/>
    <property type="match status" value="1"/>
</dbReference>
<feature type="compositionally biased region" description="Polar residues" evidence="11">
    <location>
        <begin position="155"/>
        <end position="165"/>
    </location>
</feature>
<keyword evidence="14" id="KW-1185">Reference proteome</keyword>
<evidence type="ECO:0000256" key="6">
    <source>
        <dbReference type="ARBA" id="ARBA00022884"/>
    </source>
</evidence>
<dbReference type="GO" id="GO:0005682">
    <property type="term" value="C:U5 snRNP"/>
    <property type="evidence" value="ECO:0007669"/>
    <property type="project" value="EnsemblFungi"/>
</dbReference>
<dbReference type="GO" id="GO:0046540">
    <property type="term" value="C:U4/U6 x U5 tri-snRNP complex"/>
    <property type="evidence" value="ECO:0007669"/>
    <property type="project" value="EnsemblFungi"/>
</dbReference>
<dbReference type="GO" id="GO:0036261">
    <property type="term" value="P:7-methylguanosine cap hypermethylation"/>
    <property type="evidence" value="ECO:0007669"/>
    <property type="project" value="EnsemblFungi"/>
</dbReference>
<dbReference type="GeneID" id="5543289"/>
<feature type="domain" description="Sm" evidence="12">
    <location>
        <begin position="9"/>
        <end position="101"/>
    </location>
</feature>
<organism evidence="14">
    <name type="scientific">Vanderwaltozyma polyspora (strain ATCC 22028 / DSM 70294 / BCRC 21397 / CBS 2163 / NBRC 10782 / NRRL Y-8283 / UCD 57-17)</name>
    <name type="common">Kluyveromyces polysporus</name>
    <dbReference type="NCBI Taxonomy" id="436907"/>
    <lineage>
        <taxon>Eukaryota</taxon>
        <taxon>Fungi</taxon>
        <taxon>Dikarya</taxon>
        <taxon>Ascomycota</taxon>
        <taxon>Saccharomycotina</taxon>
        <taxon>Saccharomycetes</taxon>
        <taxon>Saccharomycetales</taxon>
        <taxon>Saccharomycetaceae</taxon>
        <taxon>Vanderwaltozyma</taxon>
    </lineage>
</organism>
<evidence type="ECO:0000256" key="7">
    <source>
        <dbReference type="ARBA" id="ARBA00023187"/>
    </source>
</evidence>